<keyword evidence="3" id="KW-0472">Membrane</keyword>
<feature type="transmembrane region" description="Helical" evidence="3">
    <location>
        <begin position="102"/>
        <end position="122"/>
    </location>
</feature>
<feature type="transmembrane region" description="Helical" evidence="3">
    <location>
        <begin position="21"/>
        <end position="43"/>
    </location>
</feature>
<feature type="transmembrane region" description="Helical" evidence="3">
    <location>
        <begin position="358"/>
        <end position="378"/>
    </location>
</feature>
<feature type="compositionally biased region" description="Polar residues" evidence="2">
    <location>
        <begin position="272"/>
        <end position="284"/>
    </location>
</feature>
<evidence type="ECO:0000313" key="6">
    <source>
        <dbReference type="Proteomes" id="UP000196158"/>
    </source>
</evidence>
<feature type="transmembrane region" description="Helical" evidence="3">
    <location>
        <begin position="185"/>
        <end position="203"/>
    </location>
</feature>
<dbReference type="Pfam" id="PF07690">
    <property type="entry name" value="MFS_1"/>
    <property type="match status" value="2"/>
</dbReference>
<evidence type="ECO:0000313" key="5">
    <source>
        <dbReference type="EMBL" id="SMN21013.1"/>
    </source>
</evidence>
<dbReference type="EMBL" id="FXLY01000007">
    <property type="protein sequence ID" value="SMN21013.1"/>
    <property type="molecule type" value="Genomic_DNA"/>
</dbReference>
<feature type="transmembrane region" description="Helical" evidence="3">
    <location>
        <begin position="296"/>
        <end position="319"/>
    </location>
</feature>
<evidence type="ECO:0000259" key="4">
    <source>
        <dbReference type="PROSITE" id="PS50850"/>
    </source>
</evidence>
<feature type="transmembrane region" description="Helical" evidence="3">
    <location>
        <begin position="325"/>
        <end position="346"/>
    </location>
</feature>
<dbReference type="AlphaFoldDB" id="A0A1X7R5P7"/>
<name>A0A1X7R5P7_9SACH</name>
<dbReference type="SUPFAM" id="SSF103473">
    <property type="entry name" value="MFS general substrate transporter"/>
    <property type="match status" value="1"/>
</dbReference>
<protein>
    <recommendedName>
        <fullName evidence="4">Major facilitator superfamily (MFS) profile domain-containing protein</fullName>
    </recommendedName>
</protein>
<feature type="region of interest" description="Disordered" evidence="2">
    <location>
        <begin position="257"/>
        <end position="284"/>
    </location>
</feature>
<dbReference type="InterPro" id="IPR036259">
    <property type="entry name" value="MFS_trans_sf"/>
</dbReference>
<evidence type="ECO:0000256" key="2">
    <source>
        <dbReference type="SAM" id="MobiDB-lite"/>
    </source>
</evidence>
<accession>A0A1X7R5P7</accession>
<evidence type="ECO:0000256" key="3">
    <source>
        <dbReference type="SAM" id="Phobius"/>
    </source>
</evidence>
<dbReference type="PANTHER" id="PTHR23520:SF2">
    <property type="entry name" value="ABR173CP"/>
    <property type="match status" value="1"/>
</dbReference>
<feature type="transmembrane region" description="Helical" evidence="3">
    <location>
        <begin position="143"/>
        <end position="165"/>
    </location>
</feature>
<dbReference type="GO" id="GO:0022857">
    <property type="term" value="F:transmembrane transporter activity"/>
    <property type="evidence" value="ECO:0007669"/>
    <property type="project" value="InterPro"/>
</dbReference>
<dbReference type="STRING" id="1789683.A0A1X7R5P7"/>
<feature type="transmembrane region" description="Helical" evidence="3">
    <location>
        <begin position="446"/>
        <end position="470"/>
    </location>
</feature>
<dbReference type="Proteomes" id="UP000196158">
    <property type="component" value="Unassembled WGS sequence"/>
</dbReference>
<organism evidence="5 6">
    <name type="scientific">Maudiozyma saulgeensis</name>
    <dbReference type="NCBI Taxonomy" id="1789683"/>
    <lineage>
        <taxon>Eukaryota</taxon>
        <taxon>Fungi</taxon>
        <taxon>Dikarya</taxon>
        <taxon>Ascomycota</taxon>
        <taxon>Saccharomycotina</taxon>
        <taxon>Saccharomycetes</taxon>
        <taxon>Saccharomycetales</taxon>
        <taxon>Saccharomycetaceae</taxon>
        <taxon>Maudiozyma</taxon>
    </lineage>
</organism>
<feature type="domain" description="Major facilitator superfamily (MFS) profile" evidence="4">
    <location>
        <begin position="1"/>
        <end position="207"/>
    </location>
</feature>
<feature type="transmembrane region" description="Helical" evidence="3">
    <location>
        <begin position="49"/>
        <end position="67"/>
    </location>
</feature>
<keyword evidence="3" id="KW-0812">Transmembrane</keyword>
<comment type="subcellular location">
    <subcellularLocation>
        <location evidence="1">Membrane</location>
        <topology evidence="1">Multi-pass membrane protein</topology>
    </subcellularLocation>
</comment>
<dbReference type="PANTHER" id="PTHR23520">
    <property type="entry name" value="TRANSPORTER, PUTATIVE (AFU_ORTHOLOGUE AFUA_3G04000)-RELATED"/>
    <property type="match status" value="1"/>
</dbReference>
<dbReference type="GO" id="GO:0000329">
    <property type="term" value="C:fungal-type vacuole membrane"/>
    <property type="evidence" value="ECO:0007669"/>
    <property type="project" value="TreeGrafter"/>
</dbReference>
<dbReference type="InterPro" id="IPR020846">
    <property type="entry name" value="MFS_dom"/>
</dbReference>
<dbReference type="OrthoDB" id="10027823at2759"/>
<dbReference type="InterPro" id="IPR011701">
    <property type="entry name" value="MFS"/>
</dbReference>
<reference evidence="5 6" key="1">
    <citation type="submission" date="2017-04" db="EMBL/GenBank/DDBJ databases">
        <authorList>
            <person name="Afonso C.L."/>
            <person name="Miller P.J."/>
            <person name="Scott M.A."/>
            <person name="Spackman E."/>
            <person name="Goraichik I."/>
            <person name="Dimitrov K.M."/>
            <person name="Suarez D.L."/>
            <person name="Swayne D.E."/>
        </authorList>
    </citation>
    <scope>NUCLEOTIDE SEQUENCE [LARGE SCALE GENOMIC DNA]</scope>
</reference>
<gene>
    <name evidence="5" type="ORF">KASA_0L00220G</name>
</gene>
<dbReference type="Gene3D" id="1.20.1250.20">
    <property type="entry name" value="MFS general substrate transporter like domains"/>
    <property type="match status" value="2"/>
</dbReference>
<sequence>MNILKEIREAPRDIRLLWASVFLRLLAYGLTNQVLTLFLNGIRMTEDKIGWFMSLTLIGDVICSYILTWYADSWGRRKVLICGSVMMTLSGLAFAFCENFHILLIFAIFGVISPSSDEVGPFKSIEESMIAHLSPNHKRPEVYAMHALIGTIGSALGAIMSGGFIDLLQYFKLAETDLQCYKYVFLLYSFFALLKVIVMISLSEKTELDSHYKEHLDETTLAQAITNDEMAPLMEESHLHRHSSVERTSVTVTTHGAISSHDDYDNDNNNNTLVSEETQPHESSLSPETVTILMKLLVIFMIDSLGSGFMTSSWMVYYYKKFFKISSFALGALFFCTQFVMASSTIPSTIIARMFGPVRATLLVQIPSGIFSILIPFAQNHLWLSILLLNFHFGTTAMDVPPRQILLTNLINPKDLTRVMGIVNIGKTFARCIGPIFTGILAKDGYLWLCFIISGALVITADMVLACSFLHVDKHIMKQINNRQ</sequence>
<keyword evidence="6" id="KW-1185">Reference proteome</keyword>
<proteinExistence type="predicted"/>
<evidence type="ECO:0000256" key="1">
    <source>
        <dbReference type="ARBA" id="ARBA00004141"/>
    </source>
</evidence>
<dbReference type="PROSITE" id="PS50850">
    <property type="entry name" value="MFS"/>
    <property type="match status" value="1"/>
</dbReference>
<keyword evidence="3" id="KW-1133">Transmembrane helix</keyword>